<dbReference type="AlphaFoldDB" id="A0A2P2LE78"/>
<sequence>MLSINKYKFLCDTTEDHLIQSILISGPIGEANKMLCNHWLS</sequence>
<evidence type="ECO:0000313" key="1">
    <source>
        <dbReference type="EMBL" id="MBX16272.1"/>
    </source>
</evidence>
<protein>
    <submittedName>
        <fullName evidence="1">Uncharacterized protein</fullName>
    </submittedName>
</protein>
<accession>A0A2P2LE78</accession>
<name>A0A2P2LE78_RHIMU</name>
<reference evidence="1" key="1">
    <citation type="submission" date="2018-02" db="EMBL/GenBank/DDBJ databases">
        <title>Rhizophora mucronata_Transcriptome.</title>
        <authorList>
            <person name="Meera S.P."/>
            <person name="Sreeshan A."/>
            <person name="Augustine A."/>
        </authorList>
    </citation>
    <scope>NUCLEOTIDE SEQUENCE</scope>
    <source>
        <tissue evidence="1">Leaf</tissue>
    </source>
</reference>
<organism evidence="1">
    <name type="scientific">Rhizophora mucronata</name>
    <name type="common">Asiatic mangrove</name>
    <dbReference type="NCBI Taxonomy" id="61149"/>
    <lineage>
        <taxon>Eukaryota</taxon>
        <taxon>Viridiplantae</taxon>
        <taxon>Streptophyta</taxon>
        <taxon>Embryophyta</taxon>
        <taxon>Tracheophyta</taxon>
        <taxon>Spermatophyta</taxon>
        <taxon>Magnoliopsida</taxon>
        <taxon>eudicotyledons</taxon>
        <taxon>Gunneridae</taxon>
        <taxon>Pentapetalae</taxon>
        <taxon>rosids</taxon>
        <taxon>fabids</taxon>
        <taxon>Malpighiales</taxon>
        <taxon>Rhizophoraceae</taxon>
        <taxon>Rhizophora</taxon>
    </lineage>
</organism>
<proteinExistence type="predicted"/>
<dbReference type="EMBL" id="GGEC01035788">
    <property type="protein sequence ID" value="MBX16272.1"/>
    <property type="molecule type" value="Transcribed_RNA"/>
</dbReference>